<dbReference type="Pfam" id="PF01551">
    <property type="entry name" value="Peptidase_M23"/>
    <property type="match status" value="1"/>
</dbReference>
<dbReference type="EMBL" id="BAAAZH010000012">
    <property type="protein sequence ID" value="GAA4117348.1"/>
    <property type="molecule type" value="Genomic_DNA"/>
</dbReference>
<dbReference type="Proteomes" id="UP001501495">
    <property type="component" value="Unassembled WGS sequence"/>
</dbReference>
<dbReference type="InterPro" id="IPR016047">
    <property type="entry name" value="M23ase_b-sheet_dom"/>
</dbReference>
<evidence type="ECO:0000313" key="4">
    <source>
        <dbReference type="Proteomes" id="UP001501495"/>
    </source>
</evidence>
<reference evidence="4" key="1">
    <citation type="journal article" date="2019" name="Int. J. Syst. Evol. Microbiol.">
        <title>The Global Catalogue of Microorganisms (GCM) 10K type strain sequencing project: providing services to taxonomists for standard genome sequencing and annotation.</title>
        <authorList>
            <consortium name="The Broad Institute Genomics Platform"/>
            <consortium name="The Broad Institute Genome Sequencing Center for Infectious Disease"/>
            <person name="Wu L."/>
            <person name="Ma J."/>
        </authorList>
    </citation>
    <scope>NUCLEOTIDE SEQUENCE [LARGE SCALE GENOMIC DNA]</scope>
    <source>
        <strain evidence="4">JCM 16703</strain>
    </source>
</reference>
<evidence type="ECO:0000313" key="3">
    <source>
        <dbReference type="EMBL" id="GAA4117348.1"/>
    </source>
</evidence>
<dbReference type="InterPro" id="IPR050570">
    <property type="entry name" value="Cell_wall_metabolism_enzyme"/>
</dbReference>
<proteinExistence type="predicted"/>
<feature type="domain" description="M23ase beta-sheet core" evidence="2">
    <location>
        <begin position="52"/>
        <end position="146"/>
    </location>
</feature>
<evidence type="ECO:0000259" key="2">
    <source>
        <dbReference type="Pfam" id="PF01551"/>
    </source>
</evidence>
<feature type="region of interest" description="Disordered" evidence="1">
    <location>
        <begin position="1"/>
        <end position="22"/>
    </location>
</feature>
<accession>A0ABP7XHR4</accession>
<dbReference type="InterPro" id="IPR011055">
    <property type="entry name" value="Dup_hybrid_motif"/>
</dbReference>
<protein>
    <recommendedName>
        <fullName evidence="2">M23ase beta-sheet core domain-containing protein</fullName>
    </recommendedName>
</protein>
<organism evidence="3 4">
    <name type="scientific">Nocardioides fonticola</name>
    <dbReference type="NCBI Taxonomy" id="450363"/>
    <lineage>
        <taxon>Bacteria</taxon>
        <taxon>Bacillati</taxon>
        <taxon>Actinomycetota</taxon>
        <taxon>Actinomycetes</taxon>
        <taxon>Propionibacteriales</taxon>
        <taxon>Nocardioidaceae</taxon>
        <taxon>Nocardioides</taxon>
    </lineage>
</organism>
<dbReference type="RefSeq" id="WP_344732985.1">
    <property type="nucleotide sequence ID" value="NZ_BAAAZH010000012.1"/>
</dbReference>
<dbReference type="PANTHER" id="PTHR21666:SF270">
    <property type="entry name" value="MUREIN HYDROLASE ACTIVATOR ENVC"/>
    <property type="match status" value="1"/>
</dbReference>
<dbReference type="SUPFAM" id="SSF51261">
    <property type="entry name" value="Duplicated hybrid motif"/>
    <property type="match status" value="1"/>
</dbReference>
<dbReference type="PANTHER" id="PTHR21666">
    <property type="entry name" value="PEPTIDASE-RELATED"/>
    <property type="match status" value="1"/>
</dbReference>
<name>A0ABP7XHR4_9ACTN</name>
<gene>
    <name evidence="3" type="ORF">GCM10022215_17870</name>
</gene>
<dbReference type="Gene3D" id="2.70.70.10">
    <property type="entry name" value="Glucose Permease (Domain IIA)"/>
    <property type="match status" value="1"/>
</dbReference>
<dbReference type="CDD" id="cd12797">
    <property type="entry name" value="M23_peptidase"/>
    <property type="match status" value="1"/>
</dbReference>
<comment type="caution">
    <text evidence="3">The sequence shown here is derived from an EMBL/GenBank/DDBJ whole genome shotgun (WGS) entry which is preliminary data.</text>
</comment>
<keyword evidence="4" id="KW-1185">Reference proteome</keyword>
<evidence type="ECO:0000256" key="1">
    <source>
        <dbReference type="SAM" id="MobiDB-lite"/>
    </source>
</evidence>
<sequence>MPARIPTKLERAASKARRNGQTVEPVVEAGTLKPLPVTYPYGVKNDSYAAGHHTGEDHACPIGSLAISTVWGEVVQVSTSGGSWGSAYGTVVVLRARSGHDVGYCHLSKTRVKVGDVVRPGTIIGETGNSGNSTGPHLHFEVRPAGGRYGSDVDPVVVKRTPKGAR</sequence>
<feature type="region of interest" description="Disordered" evidence="1">
    <location>
        <begin position="125"/>
        <end position="166"/>
    </location>
</feature>